<dbReference type="PROSITE" id="PS00560">
    <property type="entry name" value="CARBOXYPEPT_SER_HIS"/>
    <property type="match status" value="1"/>
</dbReference>
<dbReference type="InterPro" id="IPR001563">
    <property type="entry name" value="Peptidase_S10"/>
</dbReference>
<keyword evidence="6" id="KW-0325">Glycoprotein</keyword>
<dbReference type="AlphaFoldDB" id="B3SNT4"/>
<evidence type="ECO:0000256" key="2">
    <source>
        <dbReference type="ARBA" id="ARBA00022645"/>
    </source>
</evidence>
<evidence type="ECO:0000256" key="5">
    <source>
        <dbReference type="ARBA" id="ARBA00022801"/>
    </source>
</evidence>
<evidence type="ECO:0000256" key="6">
    <source>
        <dbReference type="ARBA" id="ARBA00023180"/>
    </source>
</evidence>
<feature type="chain" id="PRO_5005122937" description="Carboxypeptidase" evidence="7">
    <location>
        <begin position="20"/>
        <end position="463"/>
    </location>
</feature>
<dbReference type="SUPFAM" id="SSF53474">
    <property type="entry name" value="alpha/beta-Hydrolases"/>
    <property type="match status" value="1"/>
</dbReference>
<proteinExistence type="evidence at transcript level"/>
<evidence type="ECO:0000313" key="8">
    <source>
        <dbReference type="EMBL" id="ABU88379.2"/>
    </source>
</evidence>
<name>B3SNT4_TRIBS</name>
<dbReference type="GO" id="GO:0006508">
    <property type="term" value="P:proteolysis"/>
    <property type="evidence" value="ECO:0007669"/>
    <property type="project" value="UniProtKB-KW"/>
</dbReference>
<evidence type="ECO:0000256" key="3">
    <source>
        <dbReference type="ARBA" id="ARBA00022670"/>
    </source>
</evidence>
<dbReference type="PROSITE" id="PS00131">
    <property type="entry name" value="CARBOXYPEPT_SER_SER"/>
    <property type="match status" value="1"/>
</dbReference>
<protein>
    <recommendedName>
        <fullName evidence="7">Carboxypeptidase</fullName>
        <ecNumber evidence="7">3.4.16.-</ecNumber>
    </recommendedName>
</protein>
<dbReference type="GO" id="GO:0004185">
    <property type="term" value="F:serine-type carboxypeptidase activity"/>
    <property type="evidence" value="ECO:0007669"/>
    <property type="project" value="UniProtKB-UniRule"/>
</dbReference>
<feature type="signal peptide" evidence="7">
    <location>
        <begin position="1"/>
        <end position="19"/>
    </location>
</feature>
<evidence type="ECO:0000256" key="7">
    <source>
        <dbReference type="RuleBase" id="RU361156"/>
    </source>
</evidence>
<dbReference type="PRINTS" id="PR00724">
    <property type="entry name" value="CRBOXYPTASEC"/>
</dbReference>
<dbReference type="ESTHER" id="tribs-b3snt4">
    <property type="family name" value="Carboxypeptidase_S10"/>
</dbReference>
<keyword evidence="5 7" id="KW-0378">Hydrolase</keyword>
<dbReference type="EMBL" id="EF589781">
    <property type="protein sequence ID" value="ABU88379.2"/>
    <property type="molecule type" value="mRNA"/>
</dbReference>
<dbReference type="Pfam" id="PF00450">
    <property type="entry name" value="Peptidase_S10"/>
    <property type="match status" value="1"/>
</dbReference>
<dbReference type="InterPro" id="IPR018202">
    <property type="entry name" value="Ser_caboxypep_ser_AS"/>
</dbReference>
<dbReference type="InterPro" id="IPR033124">
    <property type="entry name" value="Ser_caboxypep_his_AS"/>
</dbReference>
<evidence type="ECO:0000256" key="1">
    <source>
        <dbReference type="ARBA" id="ARBA00009431"/>
    </source>
</evidence>
<accession>B3SNT4</accession>
<keyword evidence="4 7" id="KW-0732">Signal</keyword>
<comment type="similarity">
    <text evidence="1 7">Belongs to the peptidase S10 family.</text>
</comment>
<sequence length="463" mass="52863">MKFIITVCLFVNLVLFGEAIFHVYPRKDAIATGGDYDDPLFLTPYIEQGAIDEGQRAAMVTLMNGTSVSYSGFLTVNKQYNSNLFFWYFPAEIESDSAPLVVWLQGGPGTSSLFGLFEENGPFFVDTNNNLVKRDYYWTKKLNVIYIDNPVGTGFSFTINPLGYAKNQVDVGQNLYIAIQQFLTLFPKLRANELYITGESYAGKYVPAFAYTIDEYNNFATERINLKGIAIGNGLCDPVSMLNYADYLYQIGLIDINAKKEMQKLQDIVLNLIKLEQFELATDTFSQIILDIPSTGESIFANKTGFSYYYNYIHYKDDNTHGDVDKFVNTDEMRAKLHVGNLTYNSGDKVQQYLKADFSNTIKPWFEKLLEKYRVVLYSGQLDIIVAYPLTLNFIRSLKWSGAEKYKSVERKLWYVDNELAGYTKTVGKFTEVLVRNAGHMVPSDQPKWAFDLIDRITRDIPF</sequence>
<dbReference type="MEROPS" id="S10.003"/>
<organism evidence="8">
    <name type="scientific">Triatoma brasiliensis</name>
    <name type="common">Blood-sucking bug</name>
    <dbReference type="NCBI Taxonomy" id="65344"/>
    <lineage>
        <taxon>Eukaryota</taxon>
        <taxon>Metazoa</taxon>
        <taxon>Ecdysozoa</taxon>
        <taxon>Arthropoda</taxon>
        <taxon>Hexapoda</taxon>
        <taxon>Insecta</taxon>
        <taxon>Pterygota</taxon>
        <taxon>Neoptera</taxon>
        <taxon>Paraneoptera</taxon>
        <taxon>Hemiptera</taxon>
        <taxon>Heteroptera</taxon>
        <taxon>Panheteroptera</taxon>
        <taxon>Cimicomorpha</taxon>
        <taxon>Reduviidae</taxon>
        <taxon>Triatominae</taxon>
        <taxon>Triatoma</taxon>
    </lineage>
</organism>
<keyword evidence="3 7" id="KW-0645">Protease</keyword>
<dbReference type="FunFam" id="3.40.50.1820:FF:000096">
    <property type="entry name" value="Carboxypeptidase vitellogenic-like"/>
    <property type="match status" value="1"/>
</dbReference>
<dbReference type="InterPro" id="IPR029058">
    <property type="entry name" value="AB_hydrolase_fold"/>
</dbReference>
<dbReference type="PANTHER" id="PTHR11802:SF472">
    <property type="entry name" value="SERINE CARBOXYPEPTIDASE CPVL-RELATED"/>
    <property type="match status" value="1"/>
</dbReference>
<dbReference type="PANTHER" id="PTHR11802">
    <property type="entry name" value="SERINE PROTEASE FAMILY S10 SERINE CARBOXYPEPTIDASE"/>
    <property type="match status" value="1"/>
</dbReference>
<dbReference type="EC" id="3.4.16.-" evidence="7"/>
<gene>
    <name evidence="8" type="primary">SCP-1</name>
</gene>
<dbReference type="Gene3D" id="3.40.50.1820">
    <property type="entry name" value="alpha/beta hydrolase"/>
    <property type="match status" value="1"/>
</dbReference>
<reference evidence="8" key="1">
    <citation type="journal article" date="2014" name="J. Insect Physiol.">
        <title>Serine carboxypeptidases of Triatoma brasiliensis (Hemiptera, Reduviidae): Sequence characterization, expression pattern and activity localization.</title>
        <authorList>
            <person name="Waniek P.J."/>
            <person name="Araujo C.A."/>
            <person name="Momoli M.M."/>
            <person name="Azambuja P."/>
            <person name="Jansen A.M."/>
            <person name="Genta F.A."/>
        </authorList>
    </citation>
    <scope>NUCLEOTIDE SEQUENCE</scope>
</reference>
<keyword evidence="2 7" id="KW-0121">Carboxypeptidase</keyword>
<evidence type="ECO:0000256" key="4">
    <source>
        <dbReference type="ARBA" id="ARBA00022729"/>
    </source>
</evidence>